<feature type="compositionally biased region" description="Basic and acidic residues" evidence="1">
    <location>
        <begin position="365"/>
        <end position="395"/>
    </location>
</feature>
<sequence>MSSASRAGEDSGGVGEAPRGDETQGRSTSPGDAEKDDRMSRRYVLDQAFEQFNTPQADDEGLPPTFDTGRKRLDWMINHRLLNAEDIVDRGVPADKRFKRFSLRPELLDLVDLVISLTQDVLSSMASATMEDSADKGPRWDFDARGVLRSNLGGCDTLAGLNLAWTAFNRRCSQALSVYRKYRTRIEKHIAGETPPPLSPLTAPGSVYRDLPGVGSPEQQLRFLLGSVPGYDEGNKEASTLERRCLLFKSAESIAPPLSPLARAFPLRLLERDPVARYYDGDAMKDRPFGKPYETWSWLKQSSAAEPKATSQAQYEEKKKGLKFAKQSKEDPSTRQQMLAAESASTGGGSKKKRARSKRRKREKGGRERDDEKEGEKRSSGSAKRGGDDHHDPAPHFKTQPGDELPSDDDDNDDDCDDDDDSSSSEDDVVDLNEEPPLIPFGTVAPTVQSSIKPDQLPAWNRDKSTATEFLVSVYEYANSGGYLNQAVGFWIWTRLERGSPVWQWYMTLSDSLKGYMKKSAHQFLGVIQRDYLGPKWIRDLATEYQFQSFREPKHRHETPSQFIYRCIIACRALAFAPMNSKEEVKMILGVAPPSWGIILVPSSIRSTDELSSRVLQFENELTNASRSSGNDLRSQVAAVMKEIGYAASPSARLRFFPKRSASAFDAEVEESGEGAESPDEDRLAGDMLAMAYSVASARDKARPPPTRKYAPRNDVRSKKKPPSPCRPCGSPYHWNQDCPHWQEYQRDRVKEGFLVDTEDSEAERAYNVAYYLSGQEEIEDDYWYEGELLPADSPYILESIYEEDSEQPTRTGAVDEVYSAEWEAQPVEPTDRPPDDSGETPRPYEPWKVHLTPRIDKKKAEGVGSSVLSVRGHLGSEHEDEIDEHLDSCASISLVSGETYDAMKDKPKLHQGAKMKLWQLTDKSVSIRGYVMMPVVIRMDDGTLVRMIVRMYVVEGMTVPVLLGEDFQQAYEVSVRRSLEEGTVVMFGNGQYTKTAQQASRDKEVRKEVQNVEKAYVGEKPTHSFLKKAARHRYQRAFKDKKKRADQEDRVIRAAEDVVIKPESVSKVKVNGPFDAEGDWIVEKEMIAAASDQPFIVPNTLVNASAPFVPVANLATVPRRIRRNAIGTASTQPS</sequence>
<feature type="region of interest" description="Disordered" evidence="1">
    <location>
        <begin position="696"/>
        <end position="728"/>
    </location>
</feature>
<dbReference type="OrthoDB" id="3061185at2759"/>
<reference evidence="2 3" key="1">
    <citation type="journal article" date="2010" name="Nat. Biotechnol.">
        <title>Genome sequence of the model mushroom Schizophyllum commune.</title>
        <authorList>
            <person name="Ohm R.A."/>
            <person name="de Jong J.F."/>
            <person name="Lugones L.G."/>
            <person name="Aerts A."/>
            <person name="Kothe E."/>
            <person name="Stajich J.E."/>
            <person name="de Vries R.P."/>
            <person name="Record E."/>
            <person name="Levasseur A."/>
            <person name="Baker S.E."/>
            <person name="Bartholomew K.A."/>
            <person name="Coutinho P.M."/>
            <person name="Erdmann S."/>
            <person name="Fowler T.J."/>
            <person name="Gathman A.C."/>
            <person name="Lombard V."/>
            <person name="Henrissat B."/>
            <person name="Knabe N."/>
            <person name="Kuees U."/>
            <person name="Lilly W.W."/>
            <person name="Lindquist E."/>
            <person name="Lucas S."/>
            <person name="Magnuson J.K."/>
            <person name="Piumi F."/>
            <person name="Raudaskoski M."/>
            <person name="Salamov A."/>
            <person name="Schmutz J."/>
            <person name="Schwarze F.W.M.R."/>
            <person name="vanKuyk P.A."/>
            <person name="Horton J.S."/>
            <person name="Grigoriev I.V."/>
            <person name="Woesten H.A.B."/>
        </authorList>
    </citation>
    <scope>NUCLEOTIDE SEQUENCE [LARGE SCALE GENOMIC DNA]</scope>
    <source>
        <strain evidence="3">H4-8 / FGSC 9210</strain>
    </source>
</reference>
<feature type="region of interest" description="Disordered" evidence="1">
    <location>
        <begin position="822"/>
        <end position="847"/>
    </location>
</feature>
<dbReference type="VEuPathDB" id="FungiDB:SCHCODRAFT_0235739"/>
<dbReference type="GeneID" id="9587783"/>
<dbReference type="eggNOG" id="ENOG502SN1A">
    <property type="taxonomic scope" value="Eukaryota"/>
</dbReference>
<feature type="compositionally biased region" description="Polar residues" evidence="1">
    <location>
        <begin position="303"/>
        <end position="314"/>
    </location>
</feature>
<dbReference type="AlphaFoldDB" id="D8Q8E8"/>
<evidence type="ECO:0000313" key="2">
    <source>
        <dbReference type="EMBL" id="EFI95048.1"/>
    </source>
</evidence>
<dbReference type="KEGG" id="scm:SCHCO_0235739"/>
<evidence type="ECO:0000256" key="1">
    <source>
        <dbReference type="SAM" id="MobiDB-lite"/>
    </source>
</evidence>
<evidence type="ECO:0000313" key="3">
    <source>
        <dbReference type="Proteomes" id="UP000007431"/>
    </source>
</evidence>
<accession>D8Q8E8</accession>
<proteinExistence type="predicted"/>
<protein>
    <submittedName>
        <fullName evidence="2">Uncharacterized protein</fullName>
    </submittedName>
</protein>
<dbReference type="RefSeq" id="XP_003029951.1">
    <property type="nucleotide sequence ID" value="XM_003029905.1"/>
</dbReference>
<name>D8Q8E8_SCHCM</name>
<feature type="compositionally biased region" description="Basic residues" evidence="1">
    <location>
        <begin position="350"/>
        <end position="364"/>
    </location>
</feature>
<dbReference type="HOGENOM" id="CLU_002544_0_0_1"/>
<dbReference type="InParanoid" id="D8Q8E8"/>
<gene>
    <name evidence="2" type="ORF">SCHCODRAFT_235739</name>
</gene>
<feature type="region of interest" description="Disordered" evidence="1">
    <location>
        <begin position="1"/>
        <end position="40"/>
    </location>
</feature>
<dbReference type="EMBL" id="GL377308">
    <property type="protein sequence ID" value="EFI95048.1"/>
    <property type="molecule type" value="Genomic_DNA"/>
</dbReference>
<feature type="compositionally biased region" description="Acidic residues" evidence="1">
    <location>
        <begin position="405"/>
        <end position="434"/>
    </location>
</feature>
<organism evidence="3">
    <name type="scientific">Schizophyllum commune (strain H4-8 / FGSC 9210)</name>
    <name type="common">Split gill fungus</name>
    <dbReference type="NCBI Taxonomy" id="578458"/>
    <lineage>
        <taxon>Eukaryota</taxon>
        <taxon>Fungi</taxon>
        <taxon>Dikarya</taxon>
        <taxon>Basidiomycota</taxon>
        <taxon>Agaricomycotina</taxon>
        <taxon>Agaricomycetes</taxon>
        <taxon>Agaricomycetidae</taxon>
        <taxon>Agaricales</taxon>
        <taxon>Schizophyllaceae</taxon>
        <taxon>Schizophyllum</taxon>
    </lineage>
</organism>
<dbReference type="Proteomes" id="UP000007431">
    <property type="component" value="Unassembled WGS sequence"/>
</dbReference>
<feature type="region of interest" description="Disordered" evidence="1">
    <location>
        <begin position="303"/>
        <end position="445"/>
    </location>
</feature>
<keyword evidence="3" id="KW-1185">Reference proteome</keyword>